<gene>
    <name evidence="3" type="ORF">RHP49_14180</name>
</gene>
<dbReference type="InterPro" id="IPR001387">
    <property type="entry name" value="Cro/C1-type_HTH"/>
</dbReference>
<proteinExistence type="predicted"/>
<name>A0ABY9Y1E0_9FLAO</name>
<protein>
    <submittedName>
        <fullName evidence="3">Helix-turn-helix transcriptional regulator</fullName>
    </submittedName>
</protein>
<evidence type="ECO:0000313" key="3">
    <source>
        <dbReference type="EMBL" id="WNH12034.1"/>
    </source>
</evidence>
<keyword evidence="4" id="KW-1185">Reference proteome</keyword>
<dbReference type="Gene3D" id="1.10.260.40">
    <property type="entry name" value="lambda repressor-like DNA-binding domains"/>
    <property type="match status" value="1"/>
</dbReference>
<dbReference type="InterPro" id="IPR010982">
    <property type="entry name" value="Lambda_DNA-bd_dom_sf"/>
</dbReference>
<evidence type="ECO:0000313" key="4">
    <source>
        <dbReference type="Proteomes" id="UP001303407"/>
    </source>
</evidence>
<organism evidence="3 4">
    <name type="scientific">Thalassobellus suaedae</name>
    <dbReference type="NCBI Taxonomy" id="3074124"/>
    <lineage>
        <taxon>Bacteria</taxon>
        <taxon>Pseudomonadati</taxon>
        <taxon>Bacteroidota</taxon>
        <taxon>Flavobacteriia</taxon>
        <taxon>Flavobacteriales</taxon>
        <taxon>Flavobacteriaceae</taxon>
        <taxon>Thalassobellus</taxon>
    </lineage>
</organism>
<accession>A0ABY9Y1E0</accession>
<dbReference type="EMBL" id="CP134536">
    <property type="protein sequence ID" value="WNH12034.1"/>
    <property type="molecule type" value="Genomic_DNA"/>
</dbReference>
<reference evidence="3 4" key="1">
    <citation type="submission" date="2023-09" db="EMBL/GenBank/DDBJ databases">
        <title>Thalassobella suaedae gen. nov., sp. nov., a marine bacterium of the family Flavobacteriaceae isolated from a halophyte Suaeda japonica.</title>
        <authorList>
            <person name="Lee S.Y."/>
            <person name="Hwang C.Y."/>
        </authorList>
    </citation>
    <scope>NUCLEOTIDE SEQUENCE [LARGE SCALE GENOMIC DNA]</scope>
    <source>
        <strain evidence="3 4">HL-DH10</strain>
    </source>
</reference>
<dbReference type="Proteomes" id="UP001303407">
    <property type="component" value="Chromosome"/>
</dbReference>
<dbReference type="SMART" id="SM00530">
    <property type="entry name" value="HTH_XRE"/>
    <property type="match status" value="1"/>
</dbReference>
<sequence length="114" mass="13202">MVNTNINWVSMSDKSIIETIGNYIKQQRLNQNKTQAQIAEHAGVNRWTISQIENGEAISLTSLIQILRALDLLHVFDTFKIETQISPLELAKLEKQKRQRARSKDKNNQTEPEW</sequence>
<dbReference type="Pfam" id="PF01381">
    <property type="entry name" value="HTH_3"/>
    <property type="match status" value="1"/>
</dbReference>
<feature type="region of interest" description="Disordered" evidence="1">
    <location>
        <begin position="94"/>
        <end position="114"/>
    </location>
</feature>
<dbReference type="SUPFAM" id="SSF47413">
    <property type="entry name" value="lambda repressor-like DNA-binding domains"/>
    <property type="match status" value="1"/>
</dbReference>
<feature type="domain" description="HTH cro/C1-type" evidence="2">
    <location>
        <begin position="23"/>
        <end position="77"/>
    </location>
</feature>
<feature type="compositionally biased region" description="Basic and acidic residues" evidence="1">
    <location>
        <begin position="94"/>
        <end position="108"/>
    </location>
</feature>
<dbReference type="CDD" id="cd00093">
    <property type="entry name" value="HTH_XRE"/>
    <property type="match status" value="1"/>
</dbReference>
<evidence type="ECO:0000256" key="1">
    <source>
        <dbReference type="SAM" id="MobiDB-lite"/>
    </source>
</evidence>
<evidence type="ECO:0000259" key="2">
    <source>
        <dbReference type="SMART" id="SM00530"/>
    </source>
</evidence>
<dbReference type="RefSeq" id="WP_415862014.1">
    <property type="nucleotide sequence ID" value="NZ_CP134536.1"/>
</dbReference>